<dbReference type="GO" id="GO:0051301">
    <property type="term" value="P:cell division"/>
    <property type="evidence" value="ECO:0007669"/>
    <property type="project" value="UniProtKB-KW"/>
</dbReference>
<keyword evidence="3" id="KW-0131">Cell cycle</keyword>
<dbReference type="STRING" id="1421.A2J09_13310"/>
<keyword evidence="3" id="KW-0132">Cell division</keyword>
<dbReference type="EMBL" id="UAQE01000001">
    <property type="protein sequence ID" value="SPT95909.1"/>
    <property type="molecule type" value="Genomic_DNA"/>
</dbReference>
<dbReference type="PANTHER" id="PTHR32432">
    <property type="entry name" value="CELL DIVISION PROTEIN FTSA-RELATED"/>
    <property type="match status" value="1"/>
</dbReference>
<accession>A0A2X0XAP0</accession>
<evidence type="ECO:0000256" key="1">
    <source>
        <dbReference type="PROSITE-ProRule" id="PRU00182"/>
    </source>
</evidence>
<evidence type="ECO:0000259" key="2">
    <source>
        <dbReference type="SMART" id="SM00842"/>
    </source>
</evidence>
<sequence length="742" mass="82173">MSRIFNLALQLAKLFSSMTRKEAITLSSKLFALDIGTRSVVGIILQEENDHFHVEDILVKEHKERAMVDGQIHNVMYVAELINEIKRELEEKHGPLTKVSVAAAGRSLKTEQASVTINIRNRPIFTEEDISRLELQAVQQAQQQLLQQKEDAKISHYYCVGYSVLYYRLDGEEIGSLLDQQGDEAQIEVIATFLPRVVVESLIAALKRADLEMEALTLEPIAAINVLIPPTMRRLNVALVDIGAGTSDIAITDKSTVVAYGMVPTAGDEITEALSDHYLLDFPVAEEAKRQLQTSEEILIQDILGFDQFYPKEEVFLAIEPAVKQLAKSIGEEILRLNNRVAPKAVMLVGGGSLTPNLTTELGQVLDLPANRIAVRGIDAIQNLTKEDHIKASPELVTPIGIAIAAKKMPIQYMSLTVNNQVVRLFELKEMTVADAFLAANIRAKQLYGKPGHGLSISVNGQDIFIPGGHGQPAEILVNGQQASTKSLIKTGDAIQLIEGQDGQQATATVRDLIDDAAIKTVTIQNTKYVIEPKISVNNSSASLDTVLNDRDIVVFDIAETIEDVFKITNNWHLLKQFESYTIQVDGQPLYLPEFSSQLMINGKVAKLSYAVQNGDVISFQQPSLPTVQHIADQMNLLLEDKIIIHFQQEVLELMKTANEAIVNEMVVSPQSTVHNGATLVFKEKDHSRWIYQDVFRFSNWQLPSAFKGNFTILRNGQPASFDTEIFGGDQLEIILEATPII</sequence>
<protein>
    <submittedName>
        <fullName evidence="3">Cell division protein FtsA</fullName>
    </submittedName>
</protein>
<dbReference type="Gene3D" id="3.30.1490.300">
    <property type="match status" value="1"/>
</dbReference>
<dbReference type="SUPFAM" id="SSF53067">
    <property type="entry name" value="Actin-like ATPase domain"/>
    <property type="match status" value="2"/>
</dbReference>
<dbReference type="Proteomes" id="UP000251431">
    <property type="component" value="Unassembled WGS sequence"/>
</dbReference>
<organism evidence="3 4">
    <name type="scientific">Lysinibacillus capsici</name>
    <dbReference type="NCBI Taxonomy" id="2115968"/>
    <lineage>
        <taxon>Bacteria</taxon>
        <taxon>Bacillati</taxon>
        <taxon>Bacillota</taxon>
        <taxon>Bacilli</taxon>
        <taxon>Bacillales</taxon>
        <taxon>Bacillaceae</taxon>
        <taxon>Lysinibacillus</taxon>
    </lineage>
</organism>
<dbReference type="CDD" id="cd24004">
    <property type="entry name" value="ASKHA_NBD_PilM-like"/>
    <property type="match status" value="1"/>
</dbReference>
<dbReference type="AlphaFoldDB" id="A0A2X0XAP0"/>
<dbReference type="SMART" id="SM00842">
    <property type="entry name" value="FtsA"/>
    <property type="match status" value="1"/>
</dbReference>
<dbReference type="PROSITE" id="PS50889">
    <property type="entry name" value="S4"/>
    <property type="match status" value="1"/>
</dbReference>
<name>A0A2X0XAP0_9BACI</name>
<evidence type="ECO:0000313" key="3">
    <source>
        <dbReference type="EMBL" id="SPT95909.1"/>
    </source>
</evidence>
<dbReference type="InterPro" id="IPR043129">
    <property type="entry name" value="ATPase_NBD"/>
</dbReference>
<dbReference type="InterPro" id="IPR050696">
    <property type="entry name" value="FtsA/MreB"/>
</dbReference>
<evidence type="ECO:0000313" key="4">
    <source>
        <dbReference type="Proteomes" id="UP000251431"/>
    </source>
</evidence>
<gene>
    <name evidence="3" type="primary">ftsA_1</name>
    <name evidence="3" type="ORF">NCTC7582_00244</name>
</gene>
<dbReference type="Gene3D" id="3.30.420.40">
    <property type="match status" value="2"/>
</dbReference>
<dbReference type="Pfam" id="PF14450">
    <property type="entry name" value="FtsA"/>
    <property type="match status" value="1"/>
</dbReference>
<dbReference type="InterPro" id="IPR003494">
    <property type="entry name" value="SHS2_FtsA"/>
</dbReference>
<dbReference type="GO" id="GO:0003723">
    <property type="term" value="F:RNA binding"/>
    <property type="evidence" value="ECO:0007669"/>
    <property type="project" value="UniProtKB-KW"/>
</dbReference>
<reference evidence="3 4" key="1">
    <citation type="submission" date="2018-06" db="EMBL/GenBank/DDBJ databases">
        <authorList>
            <consortium name="Pathogen Informatics"/>
            <person name="Doyle S."/>
        </authorList>
    </citation>
    <scope>NUCLEOTIDE SEQUENCE [LARGE SCALE GENOMIC DNA]</scope>
    <source>
        <strain evidence="3 4">NCTC7582</strain>
    </source>
</reference>
<proteinExistence type="predicted"/>
<feature type="domain" description="SHS2" evidence="2">
    <location>
        <begin position="30"/>
        <end position="227"/>
    </location>
</feature>
<keyword evidence="1" id="KW-0694">RNA-binding</keyword>
<dbReference type="PANTHER" id="PTHR32432:SF3">
    <property type="entry name" value="ETHANOLAMINE UTILIZATION PROTEIN EUTJ"/>
    <property type="match status" value="1"/>
</dbReference>